<accession>A0A916U5N7</accession>
<dbReference type="InterPro" id="IPR032710">
    <property type="entry name" value="NTF2-like_dom_sf"/>
</dbReference>
<dbReference type="AlphaFoldDB" id="A0A916U5N7"/>
<keyword evidence="3" id="KW-1185">Reference proteome</keyword>
<dbReference type="RefSeq" id="WP_188564316.1">
    <property type="nucleotide sequence ID" value="NZ_BMED01000001.1"/>
</dbReference>
<organism evidence="2 3">
    <name type="scientific">Undibacterium terreum</name>
    <dbReference type="NCBI Taxonomy" id="1224302"/>
    <lineage>
        <taxon>Bacteria</taxon>
        <taxon>Pseudomonadati</taxon>
        <taxon>Pseudomonadota</taxon>
        <taxon>Betaproteobacteria</taxon>
        <taxon>Burkholderiales</taxon>
        <taxon>Oxalobacteraceae</taxon>
        <taxon>Undibacterium</taxon>
    </lineage>
</organism>
<dbReference type="Proteomes" id="UP000637423">
    <property type="component" value="Unassembled WGS sequence"/>
</dbReference>
<evidence type="ECO:0000259" key="1">
    <source>
        <dbReference type="Pfam" id="PF14534"/>
    </source>
</evidence>
<dbReference type="Gene3D" id="3.10.450.50">
    <property type="match status" value="1"/>
</dbReference>
<dbReference type="EMBL" id="BMED01000001">
    <property type="protein sequence ID" value="GGC60357.1"/>
    <property type="molecule type" value="Genomic_DNA"/>
</dbReference>
<dbReference type="InterPro" id="IPR027843">
    <property type="entry name" value="DUF4440"/>
</dbReference>
<reference evidence="2" key="2">
    <citation type="submission" date="2020-09" db="EMBL/GenBank/DDBJ databases">
        <authorList>
            <person name="Sun Q."/>
            <person name="Zhou Y."/>
        </authorList>
    </citation>
    <scope>NUCLEOTIDE SEQUENCE</scope>
    <source>
        <strain evidence="2">CGMCC 1.10998</strain>
    </source>
</reference>
<reference evidence="2" key="1">
    <citation type="journal article" date="2014" name="Int. J. Syst. Evol. Microbiol.">
        <title>Complete genome sequence of Corynebacterium casei LMG S-19264T (=DSM 44701T), isolated from a smear-ripened cheese.</title>
        <authorList>
            <consortium name="US DOE Joint Genome Institute (JGI-PGF)"/>
            <person name="Walter F."/>
            <person name="Albersmeier A."/>
            <person name="Kalinowski J."/>
            <person name="Ruckert C."/>
        </authorList>
    </citation>
    <scope>NUCLEOTIDE SEQUENCE</scope>
    <source>
        <strain evidence="2">CGMCC 1.10998</strain>
    </source>
</reference>
<dbReference type="Pfam" id="PF14534">
    <property type="entry name" value="DUF4440"/>
    <property type="match status" value="1"/>
</dbReference>
<protein>
    <recommendedName>
        <fullName evidence="1">DUF4440 domain-containing protein</fullName>
    </recommendedName>
</protein>
<comment type="caution">
    <text evidence="2">The sequence shown here is derived from an EMBL/GenBank/DDBJ whole genome shotgun (WGS) entry which is preliminary data.</text>
</comment>
<name>A0A916U5N7_9BURK</name>
<dbReference type="SUPFAM" id="SSF54427">
    <property type="entry name" value="NTF2-like"/>
    <property type="match status" value="1"/>
</dbReference>
<sequence>MNKQLSLFDILTAQAHCLLQAETQANACALDKLVDDAFIEFAHCGRTSRKAELLRRSPACPVLELVPENFKLNELIPGLAQLSFQLKSVNPVSGEVGHILRCSIWKRTGQNWKLVFQQVMPARYQQNDD</sequence>
<proteinExistence type="predicted"/>
<evidence type="ECO:0000313" key="2">
    <source>
        <dbReference type="EMBL" id="GGC60357.1"/>
    </source>
</evidence>
<feature type="domain" description="DUF4440" evidence="1">
    <location>
        <begin position="13"/>
        <end position="114"/>
    </location>
</feature>
<evidence type="ECO:0000313" key="3">
    <source>
        <dbReference type="Proteomes" id="UP000637423"/>
    </source>
</evidence>
<gene>
    <name evidence="2" type="ORF">GCM10011396_04030</name>
</gene>